<organism evidence="13 14">
    <name type="scientific">Mesomycoplasma bovoculi M165/69</name>
    <dbReference type="NCBI Taxonomy" id="743966"/>
    <lineage>
        <taxon>Bacteria</taxon>
        <taxon>Bacillati</taxon>
        <taxon>Mycoplasmatota</taxon>
        <taxon>Mycoplasmoidales</taxon>
        <taxon>Metamycoplasmataceae</taxon>
        <taxon>Mesomycoplasma</taxon>
    </lineage>
</organism>
<dbReference type="Pfam" id="PF13177">
    <property type="entry name" value="DNA_pol3_delta2"/>
    <property type="match status" value="1"/>
</dbReference>
<dbReference type="RefSeq" id="WP_022935136.1">
    <property type="nucleotide sequence ID" value="NZ_CP007154.1"/>
</dbReference>
<dbReference type="NCBIfam" id="NF004046">
    <property type="entry name" value="PRK05563.1"/>
    <property type="match status" value="1"/>
</dbReference>
<dbReference type="GO" id="GO:0003677">
    <property type="term" value="F:DNA binding"/>
    <property type="evidence" value="ECO:0007669"/>
    <property type="project" value="InterPro"/>
</dbReference>
<keyword evidence="9 11" id="KW-0239">DNA-directed DNA polymerase</keyword>
<evidence type="ECO:0000256" key="1">
    <source>
        <dbReference type="ARBA" id="ARBA00006360"/>
    </source>
</evidence>
<comment type="catalytic activity">
    <reaction evidence="10 11">
        <text>DNA(n) + a 2'-deoxyribonucleoside 5'-triphosphate = DNA(n+1) + diphosphate</text>
        <dbReference type="Rhea" id="RHEA:22508"/>
        <dbReference type="Rhea" id="RHEA-COMP:17339"/>
        <dbReference type="Rhea" id="RHEA-COMP:17340"/>
        <dbReference type="ChEBI" id="CHEBI:33019"/>
        <dbReference type="ChEBI" id="CHEBI:61560"/>
        <dbReference type="ChEBI" id="CHEBI:173112"/>
        <dbReference type="EC" id="2.7.7.7"/>
    </reaction>
</comment>
<name>W5UTP1_9BACT</name>
<dbReference type="OrthoDB" id="9810148at2"/>
<evidence type="ECO:0000256" key="10">
    <source>
        <dbReference type="ARBA" id="ARBA00049244"/>
    </source>
</evidence>
<keyword evidence="7" id="KW-0862">Zinc</keyword>
<dbReference type="Proteomes" id="UP000019229">
    <property type="component" value="Chromosome"/>
</dbReference>
<gene>
    <name evidence="11 13" type="primary">dnaX</name>
    <name evidence="13" type="ORF">MYB_02450</name>
</gene>
<dbReference type="GO" id="GO:0003887">
    <property type="term" value="F:DNA-directed DNA polymerase activity"/>
    <property type="evidence" value="ECO:0007669"/>
    <property type="project" value="UniProtKB-KW"/>
</dbReference>
<evidence type="ECO:0000256" key="6">
    <source>
        <dbReference type="ARBA" id="ARBA00022741"/>
    </source>
</evidence>
<evidence type="ECO:0000256" key="9">
    <source>
        <dbReference type="ARBA" id="ARBA00022932"/>
    </source>
</evidence>
<dbReference type="GO" id="GO:0009360">
    <property type="term" value="C:DNA polymerase III complex"/>
    <property type="evidence" value="ECO:0007669"/>
    <property type="project" value="InterPro"/>
</dbReference>
<dbReference type="Pfam" id="PF12169">
    <property type="entry name" value="DNA_pol3_gamma3"/>
    <property type="match status" value="1"/>
</dbReference>
<reference evidence="13 14" key="1">
    <citation type="journal article" date="2014" name="Genome Announc.">
        <title>Complete Genome Sequence of Mycoplasma bovoculi Strain M165/69T (ATCC 29104).</title>
        <authorList>
            <person name="Calcutt M.J."/>
            <person name="Foecking M.F."/>
        </authorList>
    </citation>
    <scope>NUCLEOTIDE SEQUENCE [LARGE SCALE GENOMIC DNA]</scope>
    <source>
        <strain evidence="13">M165/69</strain>
    </source>
</reference>
<keyword evidence="6 11" id="KW-0547">Nucleotide-binding</keyword>
<dbReference type="InterPro" id="IPR022754">
    <property type="entry name" value="DNA_pol_III_gamma-3"/>
</dbReference>
<dbReference type="STRING" id="743966.MYB_02450"/>
<dbReference type="PANTHER" id="PTHR11669:SF0">
    <property type="entry name" value="PROTEIN STICHEL-LIKE 2"/>
    <property type="match status" value="1"/>
</dbReference>
<dbReference type="EC" id="2.7.7.7" evidence="11"/>
<dbReference type="InterPro" id="IPR012763">
    <property type="entry name" value="DNA_pol_III_sug/sutau_N"/>
</dbReference>
<evidence type="ECO:0000256" key="11">
    <source>
        <dbReference type="RuleBase" id="RU364063"/>
    </source>
</evidence>
<dbReference type="PANTHER" id="PTHR11669">
    <property type="entry name" value="REPLICATION FACTOR C / DNA POLYMERASE III GAMMA-TAU SUBUNIT"/>
    <property type="match status" value="1"/>
</dbReference>
<evidence type="ECO:0000256" key="2">
    <source>
        <dbReference type="ARBA" id="ARBA00022679"/>
    </source>
</evidence>
<dbReference type="AlphaFoldDB" id="W5UTP1"/>
<feature type="domain" description="AAA+ ATPase" evidence="12">
    <location>
        <begin position="40"/>
        <end position="188"/>
    </location>
</feature>
<dbReference type="Pfam" id="PF22608">
    <property type="entry name" value="DNAX_ATPase_lid"/>
    <property type="match status" value="1"/>
</dbReference>
<dbReference type="KEGG" id="mbc:MYB_02450"/>
<keyword evidence="4 11" id="KW-0235">DNA replication</keyword>
<keyword evidence="5" id="KW-0479">Metal-binding</keyword>
<dbReference type="InterPro" id="IPR050238">
    <property type="entry name" value="DNA_Rep/Repair_Clamp_Loader"/>
</dbReference>
<dbReference type="Gene3D" id="1.10.8.60">
    <property type="match status" value="1"/>
</dbReference>
<dbReference type="GO" id="GO:0005524">
    <property type="term" value="F:ATP binding"/>
    <property type="evidence" value="ECO:0007669"/>
    <property type="project" value="UniProtKB-KW"/>
</dbReference>
<dbReference type="GO" id="GO:0046872">
    <property type="term" value="F:metal ion binding"/>
    <property type="evidence" value="ECO:0007669"/>
    <property type="project" value="UniProtKB-KW"/>
</dbReference>
<evidence type="ECO:0000256" key="3">
    <source>
        <dbReference type="ARBA" id="ARBA00022695"/>
    </source>
</evidence>
<dbReference type="NCBIfam" id="TIGR02397">
    <property type="entry name" value="dnaX_nterm"/>
    <property type="match status" value="1"/>
</dbReference>
<dbReference type="GO" id="GO:0006261">
    <property type="term" value="P:DNA-templated DNA replication"/>
    <property type="evidence" value="ECO:0007669"/>
    <property type="project" value="TreeGrafter"/>
</dbReference>
<protein>
    <recommendedName>
        <fullName evidence="11">DNA polymerase III subunit gamma/tau</fullName>
        <ecNumber evidence="11">2.7.7.7</ecNumber>
    </recommendedName>
</protein>
<dbReference type="HOGENOM" id="CLU_006229_0_3_14"/>
<keyword evidence="14" id="KW-1185">Reference proteome</keyword>
<proteinExistence type="inferred from homology"/>
<accession>W5UTP1</accession>
<comment type="similarity">
    <text evidence="1 11">Belongs to the DnaX/STICHEL family.</text>
</comment>
<keyword evidence="3 11" id="KW-0548">Nucleotidyltransferase</keyword>
<evidence type="ECO:0000256" key="7">
    <source>
        <dbReference type="ARBA" id="ARBA00022833"/>
    </source>
</evidence>
<dbReference type="PRINTS" id="PR00300">
    <property type="entry name" value="CLPPROTEASEA"/>
</dbReference>
<keyword evidence="2 11" id="KW-0808">Transferase</keyword>
<dbReference type="EMBL" id="CP007154">
    <property type="protein sequence ID" value="AHH45492.1"/>
    <property type="molecule type" value="Genomic_DNA"/>
</dbReference>
<dbReference type="CDD" id="cd00009">
    <property type="entry name" value="AAA"/>
    <property type="match status" value="1"/>
</dbReference>
<dbReference type="InterPro" id="IPR003593">
    <property type="entry name" value="AAA+_ATPase"/>
</dbReference>
<dbReference type="InterPro" id="IPR045085">
    <property type="entry name" value="HLD_clamp_pol_III_gamma_tau"/>
</dbReference>
<evidence type="ECO:0000256" key="4">
    <source>
        <dbReference type="ARBA" id="ARBA00022705"/>
    </source>
</evidence>
<dbReference type="SMART" id="SM00382">
    <property type="entry name" value="AAA"/>
    <property type="match status" value="1"/>
</dbReference>
<evidence type="ECO:0000313" key="14">
    <source>
        <dbReference type="Proteomes" id="UP000019229"/>
    </source>
</evidence>
<dbReference type="eggNOG" id="COG2812">
    <property type="taxonomic scope" value="Bacteria"/>
</dbReference>
<dbReference type="PATRIC" id="fig|743966.3.peg.493"/>
<dbReference type="InterPro" id="IPR027417">
    <property type="entry name" value="P-loop_NTPase"/>
</dbReference>
<comment type="function">
    <text evidence="11">DNA polymerase III is a complex, multichain enzyme responsible for most of the replicative synthesis in bacteria. This DNA polymerase also exhibits 3' to 5' exonuclease activity.</text>
</comment>
<comment type="subunit">
    <text evidence="11">DNA polymerase III contains a core (composed of alpha, epsilon and theta chains) that associates with a tau subunit. This core dimerizes to form the POLIII' complex. PolIII' associates with the gamma complex (composed of gamma, delta, delta', psi and chi chains) and with the beta chain to form the complete DNA polymerase III complex.</text>
</comment>
<dbReference type="InterPro" id="IPR008921">
    <property type="entry name" value="DNA_pol3_clamp-load_cplx_C"/>
</dbReference>
<evidence type="ECO:0000313" key="13">
    <source>
        <dbReference type="EMBL" id="AHH45492.1"/>
    </source>
</evidence>
<evidence type="ECO:0000256" key="5">
    <source>
        <dbReference type="ARBA" id="ARBA00022723"/>
    </source>
</evidence>
<keyword evidence="8 11" id="KW-0067">ATP-binding</keyword>
<dbReference type="SUPFAM" id="SSF48019">
    <property type="entry name" value="post-AAA+ oligomerization domain-like"/>
    <property type="match status" value="1"/>
</dbReference>
<sequence>MKTNNYLAWYRKYRPQIFSDVVGQQYIVQSLKNIVKGQQYFHAFLFAGPRGTGKTSLAKIFANTLNCQHKRDVFMPCDFCINNVNNSLDIIEMDAASNNGVKEIRELIDNISTLPQNSPFKIYILDEAHMLTTSAFNAFLKTLEEPPRHVIFILATTEVHKIPITILSRLQRYNFSKAQTHEIVDRLAFILKNEGVKYEIKALENIAKLSEGSLRDAISLLEQSAIYSYGNIQQSTVENLFGVTSNNKLISFVNNLASENLNSALKDLNEIFNQNKQPRLFLHKLIELIKSWLIYKSNGSSEMITDFSQDEIRELQIDKNFAHKCLLVIYETIRELVYKDNPLTFLEIMVIKIISKKAIEKTTSEIPASEPSSYKNINKIIVQPSYKVEDKTEEKIKINYQVQNETSMFSGASWKNDIELVVNNKSVENTVPDELRINENLDLDQQFQIDENKQNSNDFQPISNSFEQFVGKKNEIELPTQNANPIESEIEQDLQEEDDLSQKIEQPTSKQTNNDLEFVQKYKKMEDDLSTDEAMNLIMLGKIFTKNSPQDWSQIQEKYKIALNTYELDEDFSDIIIVLKNSRLLLSDKTFLLFAPTKPEFYYALANIKNNVNLKKFIVKVFGYAMHFFVIKNEIMNESIEQLKKIKEQGIKYITKPLKPIEENQITKDEIKKMIFSK</sequence>
<evidence type="ECO:0000259" key="12">
    <source>
        <dbReference type="SMART" id="SM00382"/>
    </source>
</evidence>
<dbReference type="Gene3D" id="1.20.272.10">
    <property type="match status" value="1"/>
</dbReference>
<dbReference type="InterPro" id="IPR001270">
    <property type="entry name" value="ClpA/B"/>
</dbReference>
<evidence type="ECO:0000256" key="8">
    <source>
        <dbReference type="ARBA" id="ARBA00022840"/>
    </source>
</evidence>
<dbReference type="SUPFAM" id="SSF52540">
    <property type="entry name" value="P-loop containing nucleoside triphosphate hydrolases"/>
    <property type="match status" value="1"/>
</dbReference>
<dbReference type="CDD" id="cd18137">
    <property type="entry name" value="HLD_clamp_pol_III_gamma_tau"/>
    <property type="match status" value="1"/>
</dbReference>
<dbReference type="Gene3D" id="3.40.50.300">
    <property type="entry name" value="P-loop containing nucleotide triphosphate hydrolases"/>
    <property type="match status" value="1"/>
</dbReference>